<evidence type="ECO:0000313" key="3">
    <source>
        <dbReference type="Proteomes" id="UP000014977"/>
    </source>
</evidence>
<evidence type="ECO:0000313" key="2">
    <source>
        <dbReference type="EMBL" id="EPR37610.1"/>
    </source>
</evidence>
<dbReference type="RefSeq" id="WP_020878105.1">
    <property type="nucleotide sequence ID" value="NZ_ATHJ01000102.1"/>
</dbReference>
<comment type="caution">
    <text evidence="2">The sequence shown here is derived from an EMBL/GenBank/DDBJ whole genome shotgun (WGS) entry which is preliminary data.</text>
</comment>
<feature type="domain" description="AB hydrolase-1" evidence="1">
    <location>
        <begin position="47"/>
        <end position="129"/>
    </location>
</feature>
<dbReference type="AlphaFoldDB" id="S7TLN2"/>
<dbReference type="InterPro" id="IPR029058">
    <property type="entry name" value="AB_hydrolase_fold"/>
</dbReference>
<dbReference type="Gene3D" id="3.40.50.1820">
    <property type="entry name" value="alpha/beta hydrolase"/>
    <property type="match status" value="1"/>
</dbReference>
<dbReference type="OrthoDB" id="9800435at2"/>
<dbReference type="PANTHER" id="PTHR42103:SF2">
    <property type="entry name" value="AB HYDROLASE-1 DOMAIN-CONTAINING PROTEIN"/>
    <property type="match status" value="1"/>
</dbReference>
<dbReference type="Proteomes" id="UP000014977">
    <property type="component" value="Unassembled WGS sequence"/>
</dbReference>
<dbReference type="PANTHER" id="PTHR42103">
    <property type="entry name" value="ALPHA/BETA-HYDROLASES SUPERFAMILY PROTEIN"/>
    <property type="match status" value="1"/>
</dbReference>
<dbReference type="Pfam" id="PF12697">
    <property type="entry name" value="Abhydrolase_6"/>
    <property type="match status" value="1"/>
</dbReference>
<accession>S7TLN2</accession>
<dbReference type="EMBL" id="ATHJ01000102">
    <property type="protein sequence ID" value="EPR37610.1"/>
    <property type="molecule type" value="Genomic_DNA"/>
</dbReference>
<dbReference type="GO" id="GO:0016787">
    <property type="term" value="F:hydrolase activity"/>
    <property type="evidence" value="ECO:0007669"/>
    <property type="project" value="UniProtKB-KW"/>
</dbReference>
<dbReference type="STRING" id="897.B2D07_17100"/>
<reference evidence="2 3" key="1">
    <citation type="journal article" date="2013" name="Genome Announc.">
        <title>Draft genome sequences for three mercury-methylating, sulfate-reducing bacteria.</title>
        <authorList>
            <person name="Brown S.D."/>
            <person name="Hurt R.A.Jr."/>
            <person name="Gilmour C.C."/>
            <person name="Elias D.A."/>
        </authorList>
    </citation>
    <scope>NUCLEOTIDE SEQUENCE [LARGE SCALE GENOMIC DNA]</scope>
    <source>
        <strain evidence="2 3">DSM 2059</strain>
    </source>
</reference>
<dbReference type="eggNOG" id="COG2945">
    <property type="taxonomic scope" value="Bacteria"/>
</dbReference>
<protein>
    <submittedName>
        <fullName evidence="2">Alpha/beta hydrolase family protein</fullName>
    </submittedName>
</protein>
<dbReference type="SUPFAM" id="SSF53474">
    <property type="entry name" value="alpha/beta-Hydrolases"/>
    <property type="match status" value="1"/>
</dbReference>
<keyword evidence="2" id="KW-0378">Hydrolase</keyword>
<name>S7TLN2_DESML</name>
<dbReference type="InterPro" id="IPR000073">
    <property type="entry name" value="AB_hydrolase_1"/>
</dbReference>
<keyword evidence="3" id="KW-1185">Reference proteome</keyword>
<evidence type="ECO:0000259" key="1">
    <source>
        <dbReference type="Pfam" id="PF12697"/>
    </source>
</evidence>
<gene>
    <name evidence="2" type="ORF">dsmv_3038</name>
</gene>
<organism evidence="2 3">
    <name type="scientific">Desulfococcus multivorans DSM 2059</name>
    <dbReference type="NCBI Taxonomy" id="1121405"/>
    <lineage>
        <taxon>Bacteria</taxon>
        <taxon>Pseudomonadati</taxon>
        <taxon>Thermodesulfobacteriota</taxon>
        <taxon>Desulfobacteria</taxon>
        <taxon>Desulfobacterales</taxon>
        <taxon>Desulfococcaceae</taxon>
        <taxon>Desulfococcus</taxon>
    </lineage>
</organism>
<sequence>MEKRIFFTCGGMQLAGLFHPGGEKGAVVTHPHPLYGGDMHNVVVEALVLAYQRKGFATLRFDFRGTGRSEGTHDNGVGEREDVLAALAFLAEKGVRRFDLAGYSFGAWVNARIGCPDLHRMIMVSPPVNFLDFGDVGPIPCLDLVVVGDDDDFAAADRVQRMTAAWNPDARCTVIPDTDHFYSGAIRELDDVLNKCI</sequence>
<proteinExistence type="predicted"/>